<evidence type="ECO:0000256" key="1">
    <source>
        <dbReference type="ARBA" id="ARBA00004141"/>
    </source>
</evidence>
<dbReference type="GO" id="GO:0006605">
    <property type="term" value="P:protein targeting"/>
    <property type="evidence" value="ECO:0007669"/>
    <property type="project" value="UniProtKB-UniRule"/>
</dbReference>
<evidence type="ECO:0000256" key="11">
    <source>
        <dbReference type="RuleBase" id="RU000537"/>
    </source>
</evidence>
<dbReference type="GO" id="GO:0065002">
    <property type="term" value="P:intracellular protein transmembrane transport"/>
    <property type="evidence" value="ECO:0007669"/>
    <property type="project" value="UniProtKB-UniRule"/>
</dbReference>
<dbReference type="Proteomes" id="UP000177521">
    <property type="component" value="Unassembled WGS sequence"/>
</dbReference>
<proteinExistence type="inferred from homology"/>
<evidence type="ECO:0000256" key="13">
    <source>
        <dbReference type="RuleBase" id="RU004349"/>
    </source>
</evidence>
<gene>
    <name evidence="10" type="primary">secY</name>
    <name evidence="14" type="ORF">A2788_00980</name>
</gene>
<evidence type="ECO:0000256" key="7">
    <source>
        <dbReference type="ARBA" id="ARBA00023010"/>
    </source>
</evidence>
<feature type="transmembrane region" description="Helical" evidence="10">
    <location>
        <begin position="18"/>
        <end position="36"/>
    </location>
</feature>
<keyword evidence="4 10" id="KW-0812">Transmembrane</keyword>
<feature type="transmembrane region" description="Helical" evidence="10">
    <location>
        <begin position="389"/>
        <end position="412"/>
    </location>
</feature>
<dbReference type="NCBIfam" id="TIGR00967">
    <property type="entry name" value="3a0501s007"/>
    <property type="match status" value="1"/>
</dbReference>
<comment type="subunit">
    <text evidence="10">Component of the Sec protein translocase complex. Heterotrimer consisting of SecY, SecE and SecG subunits. The heterotrimers can form oligomers, although 1 heterotrimer is thought to be able to translocate proteins. Interacts with the ribosome. Interacts with SecDF, and other proteins may be involved. Interacts with SecA.</text>
</comment>
<evidence type="ECO:0000256" key="4">
    <source>
        <dbReference type="ARBA" id="ARBA00022692"/>
    </source>
</evidence>
<comment type="caution">
    <text evidence="14">The sequence shown here is derived from an EMBL/GenBank/DDBJ whole genome shotgun (WGS) entry which is preliminary data.</text>
</comment>
<evidence type="ECO:0000256" key="5">
    <source>
        <dbReference type="ARBA" id="ARBA00022927"/>
    </source>
</evidence>
<comment type="similarity">
    <text evidence="2 10 13">Belongs to the SecY/SEC61-alpha family.</text>
</comment>
<keyword evidence="7 10" id="KW-0811">Translocation</keyword>
<comment type="subcellular location">
    <subcellularLocation>
        <location evidence="10">Cell membrane</location>
        <topology evidence="10">Multi-pass membrane protein</topology>
    </subcellularLocation>
    <subcellularLocation>
        <location evidence="1 12">Membrane</location>
        <topology evidence="1 12">Multi-pass membrane protein</topology>
    </subcellularLocation>
</comment>
<dbReference type="PANTHER" id="PTHR10906">
    <property type="entry name" value="SECY/SEC61-ALPHA FAMILY MEMBER"/>
    <property type="match status" value="1"/>
</dbReference>
<dbReference type="SUPFAM" id="SSF103491">
    <property type="entry name" value="Preprotein translocase SecY subunit"/>
    <property type="match status" value="1"/>
</dbReference>
<feature type="transmembrane region" description="Helical" evidence="10">
    <location>
        <begin position="144"/>
        <end position="167"/>
    </location>
</feature>
<evidence type="ECO:0000256" key="8">
    <source>
        <dbReference type="ARBA" id="ARBA00023136"/>
    </source>
</evidence>
<organism evidence="14 15">
    <name type="scientific">Candidatus Abawacabacteria bacterium RIFCSPHIGHO2_01_FULL_46_8</name>
    <dbReference type="NCBI Taxonomy" id="1817815"/>
    <lineage>
        <taxon>Bacteria</taxon>
        <taxon>Candidatus Abawacaibacteriota</taxon>
    </lineage>
</organism>
<keyword evidence="5 10" id="KW-0653">Protein transport</keyword>
<comment type="function">
    <text evidence="10 11">The central subunit of the protein translocation channel SecYEG. Consists of two halves formed by TMs 1-5 and 6-10. These two domains form a lateral gate at the front which open onto the bilayer between TMs 2 and 7, and are clamped together by SecE at the back. The channel is closed by both a pore ring composed of hydrophobic SecY resides and a short helix (helix 2A) on the extracellular side of the membrane which forms a plug. The plug probably moves laterally to allow the channel to open. The ring and the pore may move independently.</text>
</comment>
<evidence type="ECO:0000256" key="6">
    <source>
        <dbReference type="ARBA" id="ARBA00022989"/>
    </source>
</evidence>
<dbReference type="PIRSF" id="PIRSF004557">
    <property type="entry name" value="SecY"/>
    <property type="match status" value="1"/>
</dbReference>
<dbReference type="InterPro" id="IPR026593">
    <property type="entry name" value="SecY"/>
</dbReference>
<evidence type="ECO:0000256" key="3">
    <source>
        <dbReference type="ARBA" id="ARBA00022448"/>
    </source>
</evidence>
<dbReference type="Pfam" id="PF00344">
    <property type="entry name" value="SecY"/>
    <property type="match status" value="1"/>
</dbReference>
<dbReference type="FunFam" id="1.10.3370.10:FF:000001">
    <property type="entry name" value="Preprotein translocase subunit SecY"/>
    <property type="match status" value="1"/>
</dbReference>
<dbReference type="GO" id="GO:0043952">
    <property type="term" value="P:protein transport by the Sec complex"/>
    <property type="evidence" value="ECO:0007669"/>
    <property type="project" value="UniProtKB-UniRule"/>
</dbReference>
<dbReference type="PRINTS" id="PR00303">
    <property type="entry name" value="SECYTRNLCASE"/>
</dbReference>
<keyword evidence="10" id="KW-1003">Cell membrane</keyword>
<dbReference type="EMBL" id="MEWS01000004">
    <property type="protein sequence ID" value="OGC82948.1"/>
    <property type="molecule type" value="Genomic_DNA"/>
</dbReference>
<accession>A0A1F4XMV6</accession>
<sequence>MLNNIASVFRLPTLRNKILFTLGALLLYRLVTHIPVPGADTQAMFQLFNSNQILGAFSLLTGGGLRNFSIILMGLSPYINASIIMQLMAVISPRLEALSKEGEQGRQTINRYTRWLTYPLALLQSYGFILLLNSSSPTPIIADTSFQGLLPVMLVVSAGTIFLMWLGEIMTEKGIGNGISLLIFAGIIASMPEVLGQVLGLAQVNPATWIPFALVVVITLVITYIIVLVTEAQRNIPINYAGREARGADSIAHIPIRVNQAGMIPIIFAVSLMTFPVILARFLVNAKTPWLADFANQMINQFNSGGTTYMIIYFFIVLAFTFFYVSIIFNPEQVAENIQRRGGFITGMRPGRQTAAYLAMVSNRITLYGGIFIGFVAIFPLLIGRLFNILAIGSVPLLIGGAGLLIVVGVVLEVMRQIKIQMVMQDYEKLY</sequence>
<evidence type="ECO:0000256" key="9">
    <source>
        <dbReference type="ARBA" id="ARBA00039733"/>
    </source>
</evidence>
<dbReference type="InterPro" id="IPR023201">
    <property type="entry name" value="SecY_dom_sf"/>
</dbReference>
<dbReference type="AlphaFoldDB" id="A0A1F4XMV6"/>
<dbReference type="Gene3D" id="1.10.3370.10">
    <property type="entry name" value="SecY subunit domain"/>
    <property type="match status" value="1"/>
</dbReference>
<dbReference type="InterPro" id="IPR002208">
    <property type="entry name" value="SecY/SEC61-alpha"/>
</dbReference>
<dbReference type="GO" id="GO:0005886">
    <property type="term" value="C:plasma membrane"/>
    <property type="evidence" value="ECO:0007669"/>
    <property type="project" value="UniProtKB-SubCell"/>
</dbReference>
<protein>
    <recommendedName>
        <fullName evidence="9 10">Protein translocase subunit SecY</fullName>
    </recommendedName>
</protein>
<feature type="transmembrane region" description="Helical" evidence="10">
    <location>
        <begin position="179"/>
        <end position="202"/>
    </location>
</feature>
<keyword evidence="8 10" id="KW-0472">Membrane</keyword>
<feature type="transmembrane region" description="Helical" evidence="10">
    <location>
        <begin position="112"/>
        <end position="132"/>
    </location>
</feature>
<keyword evidence="3 10" id="KW-0813">Transport</keyword>
<feature type="transmembrane region" description="Helical" evidence="10">
    <location>
        <begin position="365"/>
        <end position="383"/>
    </location>
</feature>
<evidence type="ECO:0000256" key="10">
    <source>
        <dbReference type="HAMAP-Rule" id="MF_01465"/>
    </source>
</evidence>
<dbReference type="InterPro" id="IPR030659">
    <property type="entry name" value="SecY_CS"/>
</dbReference>
<dbReference type="PROSITE" id="PS00755">
    <property type="entry name" value="SECY_1"/>
    <property type="match status" value="1"/>
</dbReference>
<evidence type="ECO:0000256" key="2">
    <source>
        <dbReference type="ARBA" id="ARBA00005751"/>
    </source>
</evidence>
<feature type="transmembrane region" description="Helical" evidence="10">
    <location>
        <begin position="208"/>
        <end position="229"/>
    </location>
</feature>
<dbReference type="HAMAP" id="MF_01465">
    <property type="entry name" value="SecY"/>
    <property type="match status" value="1"/>
</dbReference>
<evidence type="ECO:0000313" key="14">
    <source>
        <dbReference type="EMBL" id="OGC82948.1"/>
    </source>
</evidence>
<dbReference type="PROSITE" id="PS00756">
    <property type="entry name" value="SECY_2"/>
    <property type="match status" value="1"/>
</dbReference>
<comment type="caution">
    <text evidence="10">Lacks conserved residue(s) required for the propagation of feature annotation.</text>
</comment>
<name>A0A1F4XMV6_9BACT</name>
<keyword evidence="6 10" id="KW-1133">Transmembrane helix</keyword>
<feature type="transmembrane region" description="Helical" evidence="10">
    <location>
        <begin position="263"/>
        <end position="284"/>
    </location>
</feature>
<evidence type="ECO:0000256" key="12">
    <source>
        <dbReference type="RuleBase" id="RU003484"/>
    </source>
</evidence>
<reference evidence="14 15" key="1">
    <citation type="journal article" date="2016" name="Nat. Commun.">
        <title>Thousands of microbial genomes shed light on interconnected biogeochemical processes in an aquifer system.</title>
        <authorList>
            <person name="Anantharaman K."/>
            <person name="Brown C.T."/>
            <person name="Hug L.A."/>
            <person name="Sharon I."/>
            <person name="Castelle C.J."/>
            <person name="Probst A.J."/>
            <person name="Thomas B.C."/>
            <person name="Singh A."/>
            <person name="Wilkins M.J."/>
            <person name="Karaoz U."/>
            <person name="Brodie E.L."/>
            <person name="Williams K.H."/>
            <person name="Hubbard S.S."/>
            <person name="Banfield J.F."/>
        </authorList>
    </citation>
    <scope>NUCLEOTIDE SEQUENCE [LARGE SCALE GENOMIC DNA]</scope>
</reference>
<feature type="transmembrane region" description="Helical" evidence="10">
    <location>
        <begin position="310"/>
        <end position="331"/>
    </location>
</feature>
<evidence type="ECO:0000313" key="15">
    <source>
        <dbReference type="Proteomes" id="UP000177521"/>
    </source>
</evidence>